<comment type="caution">
    <text evidence="1">The sequence shown here is derived from an EMBL/GenBank/DDBJ whole genome shotgun (WGS) entry which is preliminary data.</text>
</comment>
<gene>
    <name evidence="1" type="ORF">C4520_01055</name>
</gene>
<dbReference type="InterPro" id="IPR008930">
    <property type="entry name" value="Terpenoid_cyclase/PrenylTrfase"/>
</dbReference>
<sequence>MDLKSRVAEMRARAIEWLDLMLVKDQPFGVHRASTYHDISEFPSMLLPATYNAAHCRKLLGNYEGLADSKRDELVGFINGFQQKQGNYRMPQMRKQDVYYPTWEYVDFHTTNYAMGAVLSIGGKPGRPLAFVEPYCSIGALERWLAERNMSDPWNEGNNIVNLASFYFVLKESGDSRMDALIEHLFEWHEETQDPQTGYWLDASANPPVHPLVAMAGASHNFHIYYYLNRPVRHFEKIVDGLVDFAGEGVTSACVDIDVVDVLANMHRFGYRRADIESAFEKKLAALLDFQNADGGFADVLEGDRRFDGWNCYIEPQGLSNCFATWFRSAAIGMICEILFPGAFDWHFRNTVGMGYFNRNYGR</sequence>
<reference evidence="1 2" key="1">
    <citation type="journal article" date="2017" name="ISME J.">
        <title>Energy and carbon metabolisms in a deep terrestrial subsurface fluid microbial community.</title>
        <authorList>
            <person name="Momper L."/>
            <person name="Jungbluth S.P."/>
            <person name="Lee M.D."/>
            <person name="Amend J.P."/>
        </authorList>
    </citation>
    <scope>NUCLEOTIDE SEQUENCE [LARGE SCALE GENOMIC DNA]</scope>
    <source>
        <strain evidence="1">SURF_5</strain>
    </source>
</reference>
<dbReference type="EMBL" id="QZKU01000012">
    <property type="protein sequence ID" value="RJP26176.1"/>
    <property type="molecule type" value="Genomic_DNA"/>
</dbReference>
<dbReference type="Proteomes" id="UP000265882">
    <property type="component" value="Unassembled WGS sequence"/>
</dbReference>
<protein>
    <submittedName>
        <fullName evidence="1">Uncharacterized protein</fullName>
    </submittedName>
</protein>
<accession>A0A3A4P6R7</accession>
<dbReference type="AlphaFoldDB" id="A0A3A4P6R7"/>
<evidence type="ECO:0000313" key="1">
    <source>
        <dbReference type="EMBL" id="RJP26176.1"/>
    </source>
</evidence>
<evidence type="ECO:0000313" key="2">
    <source>
        <dbReference type="Proteomes" id="UP000265882"/>
    </source>
</evidence>
<dbReference type="SUPFAM" id="SSF48239">
    <property type="entry name" value="Terpenoid cyclases/Protein prenyltransferases"/>
    <property type="match status" value="2"/>
</dbReference>
<proteinExistence type="predicted"/>
<name>A0A3A4P6R7_ABYX5</name>
<organism evidence="1 2">
    <name type="scientific">Abyssobacteria bacterium (strain SURF_5)</name>
    <dbReference type="NCBI Taxonomy" id="2093360"/>
    <lineage>
        <taxon>Bacteria</taxon>
        <taxon>Pseudomonadati</taxon>
        <taxon>Candidatus Hydrogenedentota</taxon>
        <taxon>Candidatus Abyssobacteria</taxon>
    </lineage>
</organism>